<comment type="subcellular location">
    <subcellularLocation>
        <location evidence="1">Cell membrane</location>
        <topology evidence="1">Multi-pass membrane protein</topology>
    </subcellularLocation>
</comment>
<evidence type="ECO:0000256" key="6">
    <source>
        <dbReference type="SAM" id="Phobius"/>
    </source>
</evidence>
<feature type="transmembrane region" description="Helical" evidence="6">
    <location>
        <begin position="29"/>
        <end position="51"/>
    </location>
</feature>
<dbReference type="EMBL" id="JBHUME010000009">
    <property type="protein sequence ID" value="MFD2613856.1"/>
    <property type="molecule type" value="Genomic_DNA"/>
</dbReference>
<evidence type="ECO:0000259" key="7">
    <source>
        <dbReference type="Pfam" id="PF02656"/>
    </source>
</evidence>
<feature type="transmembrane region" description="Helical" evidence="6">
    <location>
        <begin position="63"/>
        <end position="83"/>
    </location>
</feature>
<evidence type="ECO:0000256" key="1">
    <source>
        <dbReference type="ARBA" id="ARBA00004651"/>
    </source>
</evidence>
<comment type="caution">
    <text evidence="8">The sequence shown here is derived from an EMBL/GenBank/DDBJ whole genome shotgun (WGS) entry which is preliminary data.</text>
</comment>
<evidence type="ECO:0000256" key="3">
    <source>
        <dbReference type="ARBA" id="ARBA00022692"/>
    </source>
</evidence>
<dbReference type="RefSeq" id="WP_377604083.1">
    <property type="nucleotide sequence ID" value="NZ_JBHUME010000009.1"/>
</dbReference>
<evidence type="ECO:0000313" key="8">
    <source>
        <dbReference type="EMBL" id="MFD2613856.1"/>
    </source>
</evidence>
<accession>A0ABW5PER1</accession>
<keyword evidence="4 6" id="KW-1133">Transmembrane helix</keyword>
<gene>
    <name evidence="8" type="ORF">ACFSUF_15675</name>
</gene>
<reference evidence="9" key="1">
    <citation type="journal article" date="2019" name="Int. J. Syst. Evol. Microbiol.">
        <title>The Global Catalogue of Microorganisms (GCM) 10K type strain sequencing project: providing services to taxonomists for standard genome sequencing and annotation.</title>
        <authorList>
            <consortium name="The Broad Institute Genomics Platform"/>
            <consortium name="The Broad Institute Genome Sequencing Center for Infectious Disease"/>
            <person name="Wu L."/>
            <person name="Ma J."/>
        </authorList>
    </citation>
    <scope>NUCLEOTIDE SEQUENCE [LARGE SCALE GENOMIC DNA]</scope>
    <source>
        <strain evidence="9">KCTC 3950</strain>
    </source>
</reference>
<proteinExistence type="predicted"/>
<feature type="domain" description="DUF202" evidence="7">
    <location>
        <begin position="21"/>
        <end position="90"/>
    </location>
</feature>
<dbReference type="PANTHER" id="PTHR34187">
    <property type="entry name" value="FGR18P"/>
    <property type="match status" value="1"/>
</dbReference>
<protein>
    <submittedName>
        <fullName evidence="8">YidH family protein</fullName>
    </submittedName>
</protein>
<dbReference type="PANTHER" id="PTHR34187:SF2">
    <property type="entry name" value="DUF202 DOMAIN-CONTAINING PROTEIN"/>
    <property type="match status" value="1"/>
</dbReference>
<evidence type="ECO:0000256" key="5">
    <source>
        <dbReference type="ARBA" id="ARBA00023136"/>
    </source>
</evidence>
<organism evidence="8 9">
    <name type="scientific">Paenibacillus gansuensis</name>
    <dbReference type="NCBI Taxonomy" id="306542"/>
    <lineage>
        <taxon>Bacteria</taxon>
        <taxon>Bacillati</taxon>
        <taxon>Bacillota</taxon>
        <taxon>Bacilli</taxon>
        <taxon>Bacillales</taxon>
        <taxon>Paenibacillaceae</taxon>
        <taxon>Paenibacillus</taxon>
    </lineage>
</organism>
<dbReference type="InterPro" id="IPR003807">
    <property type="entry name" value="DUF202"/>
</dbReference>
<evidence type="ECO:0000256" key="2">
    <source>
        <dbReference type="ARBA" id="ARBA00022475"/>
    </source>
</evidence>
<dbReference type="InterPro" id="IPR052053">
    <property type="entry name" value="IM_YidH-like"/>
</dbReference>
<evidence type="ECO:0000256" key="4">
    <source>
        <dbReference type="ARBA" id="ARBA00022989"/>
    </source>
</evidence>
<feature type="transmembrane region" description="Helical" evidence="6">
    <location>
        <begin position="104"/>
        <end position="129"/>
    </location>
</feature>
<dbReference type="Proteomes" id="UP001597541">
    <property type="component" value="Unassembled WGS sequence"/>
</dbReference>
<evidence type="ECO:0000313" key="9">
    <source>
        <dbReference type="Proteomes" id="UP001597541"/>
    </source>
</evidence>
<keyword evidence="5 6" id="KW-0472">Membrane</keyword>
<sequence length="130" mass="14540">MTEKLHSEQGVYSEDQIYVQQHLANERTFLAWVRTGTAIIGLGFLAAGLVFNSSANQEVIHKLAAFTGITSVLLGVLVILFAAKDYYIIQRGIREQKFRPRTTIIMFVFASLTIIGCALIALISMLMMWN</sequence>
<keyword evidence="2" id="KW-1003">Cell membrane</keyword>
<keyword evidence="9" id="KW-1185">Reference proteome</keyword>
<dbReference type="Pfam" id="PF02656">
    <property type="entry name" value="DUF202"/>
    <property type="match status" value="1"/>
</dbReference>
<keyword evidence="3 6" id="KW-0812">Transmembrane</keyword>
<name>A0ABW5PER1_9BACL</name>